<organism evidence="2 3">
    <name type="scientific">Paenibacillus prosopidis</name>
    <dbReference type="NCBI Taxonomy" id="630520"/>
    <lineage>
        <taxon>Bacteria</taxon>
        <taxon>Bacillati</taxon>
        <taxon>Bacillota</taxon>
        <taxon>Bacilli</taxon>
        <taxon>Bacillales</taxon>
        <taxon>Paenibacillaceae</taxon>
        <taxon>Paenibacillus</taxon>
    </lineage>
</organism>
<comment type="caution">
    <text evidence="2">The sequence shown here is derived from an EMBL/GenBank/DDBJ whole genome shotgun (WGS) entry which is preliminary data.</text>
</comment>
<proteinExistence type="predicted"/>
<dbReference type="PROSITE" id="PS51725">
    <property type="entry name" value="ABM"/>
    <property type="match status" value="1"/>
</dbReference>
<dbReference type="InterPro" id="IPR007138">
    <property type="entry name" value="ABM_dom"/>
</dbReference>
<evidence type="ECO:0000259" key="1">
    <source>
        <dbReference type="PROSITE" id="PS51725"/>
    </source>
</evidence>
<dbReference type="EMBL" id="QPJD01000004">
    <property type="protein sequence ID" value="RCW49553.1"/>
    <property type="molecule type" value="Genomic_DNA"/>
</dbReference>
<dbReference type="RefSeq" id="WP_114379461.1">
    <property type="nucleotide sequence ID" value="NZ_QPJD01000004.1"/>
</dbReference>
<gene>
    <name evidence="2" type="ORF">DFP97_104211</name>
</gene>
<dbReference type="Proteomes" id="UP000252415">
    <property type="component" value="Unassembled WGS sequence"/>
</dbReference>
<feature type="domain" description="ABM" evidence="1">
    <location>
        <begin position="4"/>
        <end position="92"/>
    </location>
</feature>
<dbReference type="InterPro" id="IPR011008">
    <property type="entry name" value="Dimeric_a/b-barrel"/>
</dbReference>
<keyword evidence="2" id="KW-0503">Monooxygenase</keyword>
<dbReference type="SUPFAM" id="SSF54909">
    <property type="entry name" value="Dimeric alpha+beta barrel"/>
    <property type="match status" value="1"/>
</dbReference>
<sequence length="100" mass="11075">MTKFTMYGKLIAQPGKREELAQMLLQAAEGLQSNPNCELYIVNVSEEDPDAIWVTELWRDADAHAASLKDEQTIALIQQARPLIAGVEPMRLRPIGGKGL</sequence>
<keyword evidence="3" id="KW-1185">Reference proteome</keyword>
<evidence type="ECO:0000313" key="2">
    <source>
        <dbReference type="EMBL" id="RCW49553.1"/>
    </source>
</evidence>
<dbReference type="GO" id="GO:0004497">
    <property type="term" value="F:monooxygenase activity"/>
    <property type="evidence" value="ECO:0007669"/>
    <property type="project" value="UniProtKB-KW"/>
</dbReference>
<dbReference type="AlphaFoldDB" id="A0A368W3Z6"/>
<dbReference type="OrthoDB" id="165368at2"/>
<dbReference type="Gene3D" id="3.30.70.100">
    <property type="match status" value="1"/>
</dbReference>
<protein>
    <submittedName>
        <fullName evidence="2">Quinol monooxygenase YgiN</fullName>
    </submittedName>
</protein>
<dbReference type="Pfam" id="PF03992">
    <property type="entry name" value="ABM"/>
    <property type="match status" value="1"/>
</dbReference>
<name>A0A368W3Z6_9BACL</name>
<evidence type="ECO:0000313" key="3">
    <source>
        <dbReference type="Proteomes" id="UP000252415"/>
    </source>
</evidence>
<keyword evidence="2" id="KW-0560">Oxidoreductase</keyword>
<accession>A0A368W3Z6</accession>
<reference evidence="2 3" key="1">
    <citation type="submission" date="2018-07" db="EMBL/GenBank/DDBJ databases">
        <title>Genomic Encyclopedia of Type Strains, Phase III (KMG-III): the genomes of soil and plant-associated and newly described type strains.</title>
        <authorList>
            <person name="Whitman W."/>
        </authorList>
    </citation>
    <scope>NUCLEOTIDE SEQUENCE [LARGE SCALE GENOMIC DNA]</scope>
    <source>
        <strain evidence="2 3">CECT 7506</strain>
    </source>
</reference>